<evidence type="ECO:0000256" key="4">
    <source>
        <dbReference type="ARBA" id="ARBA00022801"/>
    </source>
</evidence>
<comment type="similarity">
    <text evidence="8">Belongs to the uracil-DNA glycosylase (UDG) superfamily. Type 5 (UDGb) family.</text>
</comment>
<keyword evidence="3" id="KW-0227">DNA damage</keyword>
<feature type="domain" description="Uracil-DNA glycosylase-like" evidence="10">
    <location>
        <begin position="48"/>
        <end position="220"/>
    </location>
</feature>
<reference evidence="11" key="1">
    <citation type="submission" date="2023-03" db="EMBL/GenBank/DDBJ databases">
        <authorList>
            <person name="Steffen K."/>
            <person name="Cardenas P."/>
        </authorList>
    </citation>
    <scope>NUCLEOTIDE SEQUENCE</scope>
</reference>
<dbReference type="Gene3D" id="3.40.470.10">
    <property type="entry name" value="Uracil-DNA glycosylase-like domain"/>
    <property type="match status" value="1"/>
</dbReference>
<evidence type="ECO:0000256" key="7">
    <source>
        <dbReference type="ARBA" id="ARBA00023204"/>
    </source>
</evidence>
<organism evidence="11 12">
    <name type="scientific">Geodia barretti</name>
    <name type="common">Barrett's horny sponge</name>
    <dbReference type="NCBI Taxonomy" id="519541"/>
    <lineage>
        <taxon>Eukaryota</taxon>
        <taxon>Metazoa</taxon>
        <taxon>Porifera</taxon>
        <taxon>Demospongiae</taxon>
        <taxon>Heteroscleromorpha</taxon>
        <taxon>Tetractinellida</taxon>
        <taxon>Astrophorina</taxon>
        <taxon>Geodiidae</taxon>
        <taxon>Geodia</taxon>
    </lineage>
</organism>
<evidence type="ECO:0000256" key="6">
    <source>
        <dbReference type="ARBA" id="ARBA00023014"/>
    </source>
</evidence>
<protein>
    <recommendedName>
        <fullName evidence="9">Type-5 uracil-DNA glycosylase</fullName>
    </recommendedName>
</protein>
<dbReference type="InterPro" id="IPR005122">
    <property type="entry name" value="Uracil-DNA_glycosylase-like"/>
</dbReference>
<sequence length="235" mass="25552">NGIDSLPQLRDCIVGCCHCPRLVAHREHIAHVKVARHREEDYWGKPVPPFGDPDAKILILGLAPAAHGGNRTGRSFTGDPSGDWLFGALHRAGFASQPTSTSSNDGLSLNDVYITNAVRCAPPDNKPNPDEKLACRPFLVKELELMQEVRVVIPLGKFAFDAYLQTRSAAGLTNPKPRPTFGHGNTCLLDGGVTLLSSYHPSRQNTQTGKLTLQMLDDIFLAAKELIADGNPDKR</sequence>
<dbReference type="AlphaFoldDB" id="A0AA35S7R4"/>
<dbReference type="GO" id="GO:0046872">
    <property type="term" value="F:metal ion binding"/>
    <property type="evidence" value="ECO:0007669"/>
    <property type="project" value="UniProtKB-KW"/>
</dbReference>
<name>A0AA35S7R4_GEOBA</name>
<evidence type="ECO:0000256" key="5">
    <source>
        <dbReference type="ARBA" id="ARBA00023004"/>
    </source>
</evidence>
<dbReference type="GO" id="GO:0006284">
    <property type="term" value="P:base-excision repair"/>
    <property type="evidence" value="ECO:0007669"/>
    <property type="project" value="InterPro"/>
</dbReference>
<evidence type="ECO:0000259" key="10">
    <source>
        <dbReference type="SMART" id="SM00986"/>
    </source>
</evidence>
<gene>
    <name evidence="11" type="ORF">GBAR_LOCUS13878</name>
</gene>
<evidence type="ECO:0000256" key="2">
    <source>
        <dbReference type="ARBA" id="ARBA00022723"/>
    </source>
</evidence>
<dbReference type="GO" id="GO:0004844">
    <property type="term" value="F:uracil DNA N-glycosylase activity"/>
    <property type="evidence" value="ECO:0007669"/>
    <property type="project" value="InterPro"/>
</dbReference>
<keyword evidence="6" id="KW-0411">Iron-sulfur</keyword>
<evidence type="ECO:0000313" key="11">
    <source>
        <dbReference type="EMBL" id="CAI8023777.1"/>
    </source>
</evidence>
<keyword evidence="4" id="KW-0378">Hydrolase</keyword>
<evidence type="ECO:0000313" key="12">
    <source>
        <dbReference type="Proteomes" id="UP001174909"/>
    </source>
</evidence>
<dbReference type="SMART" id="SM00986">
    <property type="entry name" value="UDG"/>
    <property type="match status" value="1"/>
</dbReference>
<dbReference type="InterPro" id="IPR044147">
    <property type="entry name" value="UdgB-like"/>
</dbReference>
<feature type="non-terminal residue" evidence="11">
    <location>
        <position position="1"/>
    </location>
</feature>
<comment type="caution">
    <text evidence="11">The sequence shown here is derived from an EMBL/GenBank/DDBJ whole genome shotgun (WGS) entry which is preliminary data.</text>
</comment>
<keyword evidence="12" id="KW-1185">Reference proteome</keyword>
<dbReference type="InterPro" id="IPR051536">
    <property type="entry name" value="UDG_Type-4/5"/>
</dbReference>
<proteinExistence type="inferred from homology"/>
<accession>A0AA35S7R4</accession>
<keyword evidence="7" id="KW-0234">DNA repair</keyword>
<keyword evidence="2" id="KW-0479">Metal-binding</keyword>
<evidence type="ECO:0000256" key="8">
    <source>
        <dbReference type="ARBA" id="ARBA00023779"/>
    </source>
</evidence>
<dbReference type="PANTHER" id="PTHR33693:SF3">
    <property type="entry name" value="TYPE-5 URACIL-DNA GLYCOSYLASE"/>
    <property type="match status" value="1"/>
</dbReference>
<dbReference type="GO" id="GO:0051539">
    <property type="term" value="F:4 iron, 4 sulfur cluster binding"/>
    <property type="evidence" value="ECO:0007669"/>
    <property type="project" value="UniProtKB-KW"/>
</dbReference>
<evidence type="ECO:0000256" key="1">
    <source>
        <dbReference type="ARBA" id="ARBA00022485"/>
    </source>
</evidence>
<dbReference type="GO" id="GO:0033958">
    <property type="term" value="F:DNA-deoxyinosine glycosylase activity"/>
    <property type="evidence" value="ECO:0007669"/>
    <property type="project" value="InterPro"/>
</dbReference>
<evidence type="ECO:0000256" key="3">
    <source>
        <dbReference type="ARBA" id="ARBA00022763"/>
    </source>
</evidence>
<dbReference type="Pfam" id="PF03167">
    <property type="entry name" value="UDG"/>
    <property type="match status" value="1"/>
</dbReference>
<dbReference type="PANTHER" id="PTHR33693">
    <property type="entry name" value="TYPE-5 URACIL-DNA GLYCOSYLASE"/>
    <property type="match status" value="1"/>
</dbReference>
<dbReference type="SMART" id="SM00987">
    <property type="entry name" value="UreE_C"/>
    <property type="match status" value="1"/>
</dbReference>
<dbReference type="SUPFAM" id="SSF52141">
    <property type="entry name" value="Uracil-DNA glycosylase-like"/>
    <property type="match status" value="1"/>
</dbReference>
<evidence type="ECO:0000256" key="9">
    <source>
        <dbReference type="ARBA" id="ARBA00023887"/>
    </source>
</evidence>
<keyword evidence="5" id="KW-0408">Iron</keyword>
<dbReference type="CDD" id="cd10031">
    <property type="entry name" value="UDG-F5_TTUDGB_like"/>
    <property type="match status" value="1"/>
</dbReference>
<keyword evidence="1" id="KW-0004">4Fe-4S</keyword>
<dbReference type="EMBL" id="CASHTH010002030">
    <property type="protein sequence ID" value="CAI8023777.1"/>
    <property type="molecule type" value="Genomic_DNA"/>
</dbReference>
<dbReference type="InterPro" id="IPR036895">
    <property type="entry name" value="Uracil-DNA_glycosylase-like_sf"/>
</dbReference>
<dbReference type="Proteomes" id="UP001174909">
    <property type="component" value="Unassembled WGS sequence"/>
</dbReference>